<dbReference type="GeneID" id="114026523"/>
<evidence type="ECO:0000256" key="2">
    <source>
        <dbReference type="ARBA" id="ARBA00022692"/>
    </source>
</evidence>
<evidence type="ECO:0000256" key="6">
    <source>
        <dbReference type="ARBA" id="ARBA00023170"/>
    </source>
</evidence>
<dbReference type="AlphaFoldDB" id="A0A4X2KX95"/>
<dbReference type="Proteomes" id="UP000314987">
    <property type="component" value="Unassembled WGS sequence"/>
</dbReference>
<gene>
    <name evidence="10" type="primary">LOC114026523</name>
</gene>
<dbReference type="GO" id="GO:0004930">
    <property type="term" value="F:G protein-coupled receptor activity"/>
    <property type="evidence" value="ECO:0007669"/>
    <property type="project" value="UniProtKB-KW"/>
</dbReference>
<keyword evidence="7" id="KW-0325">Glycoprotein</keyword>
<dbReference type="RefSeq" id="XP_027696069.1">
    <property type="nucleotide sequence ID" value="XM_027840268.1"/>
</dbReference>
<feature type="transmembrane region" description="Helical" evidence="9">
    <location>
        <begin position="204"/>
        <end position="221"/>
    </location>
</feature>
<dbReference type="OMA" id="ISMERDH"/>
<evidence type="ECO:0000256" key="5">
    <source>
        <dbReference type="ARBA" id="ARBA00023136"/>
    </source>
</evidence>
<accession>A0A4X2KX95</accession>
<dbReference type="GO" id="GO:0005886">
    <property type="term" value="C:plasma membrane"/>
    <property type="evidence" value="ECO:0007669"/>
    <property type="project" value="TreeGrafter"/>
</dbReference>
<keyword evidence="2 9" id="KW-0812">Transmembrane</keyword>
<name>A0A4X2KX95_VOMUR</name>
<evidence type="ECO:0000313" key="11">
    <source>
        <dbReference type="Proteomes" id="UP000314987"/>
    </source>
</evidence>
<feature type="transmembrane region" description="Helical" evidence="9">
    <location>
        <begin position="31"/>
        <end position="59"/>
    </location>
</feature>
<feature type="transmembrane region" description="Helical" evidence="9">
    <location>
        <begin position="117"/>
        <end position="137"/>
    </location>
</feature>
<keyword evidence="6" id="KW-0675">Receptor</keyword>
<evidence type="ECO:0000256" key="7">
    <source>
        <dbReference type="ARBA" id="ARBA00023180"/>
    </source>
</evidence>
<dbReference type="OrthoDB" id="8807033at2759"/>
<dbReference type="GO" id="GO:0007200">
    <property type="term" value="P:phospholipase C-activating G protein-coupled receptor signaling pathway"/>
    <property type="evidence" value="ECO:0007669"/>
    <property type="project" value="TreeGrafter"/>
</dbReference>
<sequence>MAPGLMNPFHFQGLTKRDHMKDLRSYLVFKYLQYLILPFPNVVISLLGLCASSYVTLLLMSPNISRKSTVVFIQNVAQADILVGFSVFAMIQDASQGERSSCSFQTALWQNFQTANAHISSLLLSCVSLEAFLITFLPAETRHIRTVRCARVASKFIWTSVIAECIVYQLECLRDLNITSLGAPKYTLVLLNSCNGAAALMKSFIYPIGLFLRIINVYLFYKIFFSKSP</sequence>
<proteinExistence type="predicted"/>
<dbReference type="Pfam" id="PF00001">
    <property type="entry name" value="7tm_1"/>
    <property type="match status" value="1"/>
</dbReference>
<dbReference type="Gene3D" id="1.20.1070.10">
    <property type="entry name" value="Rhodopsin 7-helix transmembrane proteins"/>
    <property type="match status" value="1"/>
</dbReference>
<evidence type="ECO:0000256" key="1">
    <source>
        <dbReference type="ARBA" id="ARBA00004141"/>
    </source>
</evidence>
<organism evidence="10 11">
    <name type="scientific">Vombatus ursinus</name>
    <name type="common">Common wombat</name>
    <dbReference type="NCBI Taxonomy" id="29139"/>
    <lineage>
        <taxon>Eukaryota</taxon>
        <taxon>Metazoa</taxon>
        <taxon>Chordata</taxon>
        <taxon>Craniata</taxon>
        <taxon>Vertebrata</taxon>
        <taxon>Euteleostomi</taxon>
        <taxon>Mammalia</taxon>
        <taxon>Metatheria</taxon>
        <taxon>Diprotodontia</taxon>
        <taxon>Vombatidae</taxon>
        <taxon>Vombatus</taxon>
    </lineage>
</organism>
<reference evidence="11" key="1">
    <citation type="submission" date="2018-12" db="EMBL/GenBank/DDBJ databases">
        <authorList>
            <person name="Yazar S."/>
        </authorList>
    </citation>
    <scope>NUCLEOTIDE SEQUENCE [LARGE SCALE GENOMIC DNA]</scope>
</reference>
<evidence type="ECO:0000313" key="10">
    <source>
        <dbReference type="Ensembl" id="ENSVURP00010013975.1"/>
    </source>
</evidence>
<evidence type="ECO:0000256" key="4">
    <source>
        <dbReference type="ARBA" id="ARBA00023040"/>
    </source>
</evidence>
<dbReference type="PANTHER" id="PTHR24232:SF83">
    <property type="entry name" value="GENE 5127-RELATED"/>
    <property type="match status" value="1"/>
</dbReference>
<dbReference type="SUPFAM" id="SSF81321">
    <property type="entry name" value="Family A G protein-coupled receptor-like"/>
    <property type="match status" value="1"/>
</dbReference>
<dbReference type="PANTHER" id="PTHR24232">
    <property type="entry name" value="G-PROTEIN COUPLED RECEPTOR"/>
    <property type="match status" value="1"/>
</dbReference>
<feature type="transmembrane region" description="Helical" evidence="9">
    <location>
        <begin position="71"/>
        <end position="91"/>
    </location>
</feature>
<keyword evidence="4" id="KW-0297">G-protein coupled receptor</keyword>
<reference evidence="10" key="2">
    <citation type="submission" date="2025-08" db="UniProtKB">
        <authorList>
            <consortium name="Ensembl"/>
        </authorList>
    </citation>
    <scope>IDENTIFICATION</scope>
</reference>
<dbReference type="InterPro" id="IPR000276">
    <property type="entry name" value="GPCR_Rhodpsn"/>
</dbReference>
<dbReference type="GO" id="GO:0035025">
    <property type="term" value="P:positive regulation of Rho protein signal transduction"/>
    <property type="evidence" value="ECO:0007669"/>
    <property type="project" value="TreeGrafter"/>
</dbReference>
<keyword evidence="3 9" id="KW-1133">Transmembrane helix</keyword>
<reference evidence="10" key="3">
    <citation type="submission" date="2025-09" db="UniProtKB">
        <authorList>
            <consortium name="Ensembl"/>
        </authorList>
    </citation>
    <scope>IDENTIFICATION</scope>
</reference>
<keyword evidence="5 9" id="KW-0472">Membrane</keyword>
<evidence type="ECO:0000256" key="8">
    <source>
        <dbReference type="ARBA" id="ARBA00023224"/>
    </source>
</evidence>
<protein>
    <recommendedName>
        <fullName evidence="12">G-protein coupled receptors family 1 profile domain-containing protein</fullName>
    </recommendedName>
</protein>
<keyword evidence="11" id="KW-1185">Reference proteome</keyword>
<evidence type="ECO:0000256" key="3">
    <source>
        <dbReference type="ARBA" id="ARBA00022989"/>
    </source>
</evidence>
<dbReference type="GeneTree" id="ENSGT01150000287150"/>
<dbReference type="Ensembl" id="ENSVURT00010015900.1">
    <property type="protein sequence ID" value="ENSVURP00010013975.1"/>
    <property type="gene ID" value="ENSVURG00010010723.1"/>
</dbReference>
<dbReference type="RefSeq" id="XP_027696065.1">
    <property type="nucleotide sequence ID" value="XM_027840264.1"/>
</dbReference>
<evidence type="ECO:0000256" key="9">
    <source>
        <dbReference type="SAM" id="Phobius"/>
    </source>
</evidence>
<evidence type="ECO:0008006" key="12">
    <source>
        <dbReference type="Google" id="ProtNLM"/>
    </source>
</evidence>
<comment type="subcellular location">
    <subcellularLocation>
        <location evidence="1">Membrane</location>
        <topology evidence="1">Multi-pass membrane protein</topology>
    </subcellularLocation>
</comment>
<keyword evidence="8" id="KW-0807">Transducer</keyword>